<dbReference type="InterPro" id="IPR026634">
    <property type="entry name" value="TPST-like"/>
</dbReference>
<accession>A0A2U3JZ63</accession>
<name>A0A2U3JZ63_9BACT</name>
<evidence type="ECO:0000256" key="1">
    <source>
        <dbReference type="ARBA" id="ARBA00022679"/>
    </source>
</evidence>
<evidence type="ECO:0008006" key="4">
    <source>
        <dbReference type="Google" id="ProtNLM"/>
    </source>
</evidence>
<dbReference type="PANTHER" id="PTHR12788:SF10">
    <property type="entry name" value="PROTEIN-TYROSINE SULFOTRANSFERASE"/>
    <property type="match status" value="1"/>
</dbReference>
<dbReference type="Proteomes" id="UP000238701">
    <property type="component" value="Unassembled WGS sequence"/>
</dbReference>
<protein>
    <recommendedName>
        <fullName evidence="4">Sulfotransferase</fullName>
    </recommendedName>
</protein>
<dbReference type="PANTHER" id="PTHR12788">
    <property type="entry name" value="PROTEIN-TYROSINE SULFOTRANSFERASE 2"/>
    <property type="match status" value="1"/>
</dbReference>
<dbReference type="InterPro" id="IPR027417">
    <property type="entry name" value="P-loop_NTPase"/>
</dbReference>
<dbReference type="Gene3D" id="3.40.50.300">
    <property type="entry name" value="P-loop containing nucleotide triphosphate hydrolases"/>
    <property type="match status" value="1"/>
</dbReference>
<organism evidence="2 3">
    <name type="scientific">Candidatus Sulfotelmatobacter kueseliae</name>
    <dbReference type="NCBI Taxonomy" id="2042962"/>
    <lineage>
        <taxon>Bacteria</taxon>
        <taxon>Pseudomonadati</taxon>
        <taxon>Acidobacteriota</taxon>
        <taxon>Terriglobia</taxon>
        <taxon>Terriglobales</taxon>
        <taxon>Candidatus Korobacteraceae</taxon>
        <taxon>Candidatus Sulfotelmatobacter</taxon>
    </lineage>
</organism>
<sequence length="369" mass="41549">MSANHQVPRQTSGTGPALGPLFLVSMSRGGSTLLYALLNKHPQVALMFEADLACLRSVFLKPKMFCDWAERWEFFNDVFHRHGLSAADVTGGPTNFVRAFTATHQLFARRKGATIWGDKSPNYPNRLNRIADDFPEARFIIVWRDPKDTANAVLRAAAAGSAYFRRRGAVLRGLLGYETLKKECDRLLDRGKQVCQVNYEDLISDTPSVMRQVCNFLKIPYDNSLSNLEGADRSAIYEGQHHAYIRGDKIIQGPRPEHVSPALSARIGKYVAWWHQLYGTDWPPYPRSADDAVRPLNRISRAIDSGFYRVFRMKDQIDSLALAFGPISLLQGYRQRQGQGRERGQLHNVNIATLAEGQRGADATSDRRL</sequence>
<dbReference type="SUPFAM" id="SSF52540">
    <property type="entry name" value="P-loop containing nucleoside triphosphate hydrolases"/>
    <property type="match status" value="1"/>
</dbReference>
<reference evidence="3" key="1">
    <citation type="submission" date="2018-02" db="EMBL/GenBank/DDBJ databases">
        <authorList>
            <person name="Hausmann B."/>
        </authorList>
    </citation>
    <scope>NUCLEOTIDE SEQUENCE [LARGE SCALE GENOMIC DNA]</scope>
    <source>
        <strain evidence="3">Peat soil MAG SbA1</strain>
    </source>
</reference>
<dbReference type="GO" id="GO:0008476">
    <property type="term" value="F:protein-tyrosine sulfotransferase activity"/>
    <property type="evidence" value="ECO:0007669"/>
    <property type="project" value="InterPro"/>
</dbReference>
<proteinExistence type="predicted"/>
<evidence type="ECO:0000313" key="2">
    <source>
        <dbReference type="EMBL" id="SPF32639.1"/>
    </source>
</evidence>
<gene>
    <name evidence="2" type="ORF">SBA1_1060004</name>
</gene>
<dbReference type="Pfam" id="PF13469">
    <property type="entry name" value="Sulfotransfer_3"/>
    <property type="match status" value="1"/>
</dbReference>
<dbReference type="EMBL" id="OMOD01000009">
    <property type="protein sequence ID" value="SPF32639.1"/>
    <property type="molecule type" value="Genomic_DNA"/>
</dbReference>
<dbReference type="AlphaFoldDB" id="A0A2U3JZ63"/>
<dbReference type="OrthoDB" id="5729795at2"/>
<evidence type="ECO:0000313" key="3">
    <source>
        <dbReference type="Proteomes" id="UP000238701"/>
    </source>
</evidence>
<keyword evidence="1" id="KW-0808">Transferase</keyword>